<dbReference type="InterPro" id="IPR018060">
    <property type="entry name" value="HTH_AraC"/>
</dbReference>
<dbReference type="Proteomes" id="UP001595755">
    <property type="component" value="Unassembled WGS sequence"/>
</dbReference>
<keyword evidence="6" id="KW-1185">Reference proteome</keyword>
<accession>A0ABV8SC89</accession>
<protein>
    <submittedName>
        <fullName evidence="5">Helix-turn-helix domain-containing protein</fullName>
    </submittedName>
</protein>
<evidence type="ECO:0000259" key="4">
    <source>
        <dbReference type="PROSITE" id="PS01124"/>
    </source>
</evidence>
<dbReference type="SUPFAM" id="SSF46689">
    <property type="entry name" value="Homeodomain-like"/>
    <property type="match status" value="2"/>
</dbReference>
<dbReference type="PROSITE" id="PS00041">
    <property type="entry name" value="HTH_ARAC_FAMILY_1"/>
    <property type="match status" value="1"/>
</dbReference>
<dbReference type="EMBL" id="JBHSED010000025">
    <property type="protein sequence ID" value="MFC4304508.1"/>
    <property type="molecule type" value="Genomic_DNA"/>
</dbReference>
<organism evidence="5 6">
    <name type="scientific">Cohnella boryungensis</name>
    <dbReference type="NCBI Taxonomy" id="768479"/>
    <lineage>
        <taxon>Bacteria</taxon>
        <taxon>Bacillati</taxon>
        <taxon>Bacillota</taxon>
        <taxon>Bacilli</taxon>
        <taxon>Bacillales</taxon>
        <taxon>Paenibacillaceae</taxon>
        <taxon>Cohnella</taxon>
    </lineage>
</organism>
<dbReference type="Pfam" id="PF12833">
    <property type="entry name" value="HTH_18"/>
    <property type="match status" value="1"/>
</dbReference>
<keyword evidence="1" id="KW-0805">Transcription regulation</keyword>
<comment type="caution">
    <text evidence="5">The sequence shown here is derived from an EMBL/GenBank/DDBJ whole genome shotgun (WGS) entry which is preliminary data.</text>
</comment>
<dbReference type="PANTHER" id="PTHR43280:SF30">
    <property type="entry name" value="MMSAB OPERON REGULATORY PROTEIN"/>
    <property type="match status" value="1"/>
</dbReference>
<dbReference type="InterPro" id="IPR009057">
    <property type="entry name" value="Homeodomain-like_sf"/>
</dbReference>
<feature type="domain" description="HTH araC/xylS-type" evidence="4">
    <location>
        <begin position="170"/>
        <end position="268"/>
    </location>
</feature>
<evidence type="ECO:0000256" key="3">
    <source>
        <dbReference type="ARBA" id="ARBA00023163"/>
    </source>
</evidence>
<sequence>MIWNQASVNIMDIRHVYMRRGDNLNGFRLPANGFFLTIDGSARVRMDGVEHRTERYHILHGVKGCRLDMQPLEEALELYVVFYNAVLTKPIEQELVELPERSNPFRVQYGMTPAHPKSLVSKLQLMQREWEGQGELVEFHVKAQFYQFAYELLWESHSNGISTAKTDLVRRVKRYLAEHCAESVTMEQLSALFDCSPRHLTRLYKQATGRSPIDYLIGMRMDKAKQLLLTTDATLQEIADSIGYPDSYYFAKMFKRNAGLAPIRYRTANAKRESRSDLPSAAARSVIATRNPQLYMDNENLYPNREEGVATIYMNQTSSFALLR</sequence>
<dbReference type="PROSITE" id="PS01124">
    <property type="entry name" value="HTH_ARAC_FAMILY_2"/>
    <property type="match status" value="1"/>
</dbReference>
<evidence type="ECO:0000313" key="6">
    <source>
        <dbReference type="Proteomes" id="UP001595755"/>
    </source>
</evidence>
<keyword evidence="2" id="KW-0238">DNA-binding</keyword>
<keyword evidence="3" id="KW-0804">Transcription</keyword>
<gene>
    <name evidence="5" type="ORF">ACFO1S_13855</name>
</gene>
<evidence type="ECO:0000256" key="2">
    <source>
        <dbReference type="ARBA" id="ARBA00023125"/>
    </source>
</evidence>
<proteinExistence type="predicted"/>
<dbReference type="PANTHER" id="PTHR43280">
    <property type="entry name" value="ARAC-FAMILY TRANSCRIPTIONAL REGULATOR"/>
    <property type="match status" value="1"/>
</dbReference>
<evidence type="ECO:0000313" key="5">
    <source>
        <dbReference type="EMBL" id="MFC4304508.1"/>
    </source>
</evidence>
<evidence type="ECO:0000256" key="1">
    <source>
        <dbReference type="ARBA" id="ARBA00023015"/>
    </source>
</evidence>
<dbReference type="SMART" id="SM00342">
    <property type="entry name" value="HTH_ARAC"/>
    <property type="match status" value="1"/>
</dbReference>
<dbReference type="InterPro" id="IPR018062">
    <property type="entry name" value="HTH_AraC-typ_CS"/>
</dbReference>
<dbReference type="Gene3D" id="1.10.10.60">
    <property type="entry name" value="Homeodomain-like"/>
    <property type="match status" value="2"/>
</dbReference>
<reference evidence="6" key="1">
    <citation type="journal article" date="2019" name="Int. J. Syst. Evol. Microbiol.">
        <title>The Global Catalogue of Microorganisms (GCM) 10K type strain sequencing project: providing services to taxonomists for standard genome sequencing and annotation.</title>
        <authorList>
            <consortium name="The Broad Institute Genomics Platform"/>
            <consortium name="The Broad Institute Genome Sequencing Center for Infectious Disease"/>
            <person name="Wu L."/>
            <person name="Ma J."/>
        </authorList>
    </citation>
    <scope>NUCLEOTIDE SEQUENCE [LARGE SCALE GENOMIC DNA]</scope>
    <source>
        <strain evidence="6">CGMCC 4.1641</strain>
    </source>
</reference>
<name>A0ABV8SC89_9BACL</name>